<sequence>VGIDYGTDWFKVALKQPGASLDLVLNRESKRKTASHVLIRDQERLFGNDATSLSVRFPKDYYPGLKNLLGKHADSAAAQEYARAYPNVLAADARRNTVVFKHSSGETYTVEELVAYQLRHACDQAKAWANDPVMGAVITVPPYWGIHERQALLAAANLAELRVLGLMNDHAAVAINFIANRKVTDPEYHVFYDMGAGSTVATVVKFHNVQIPIGPKYKKTVLEAAVLGSGFDATLGGKVLDHSLQQLFVEQFNDKYGKKLVTPLAENGRALTKLMNCANKVKHILSANNEAFGSVESLAEDFDFRTRVTRSEMEALASDFFDRVSGPIEQALQHAGLAKENVTSVVLVGGGVRVPHVQTRLAEYLGSADKIAKNVNQDEAAVLGASFQAAKLSRAFKVKDIALRDLNAHAVYLVRDAPNVDADAATEPPKEPRVIFDTRTKLGTRSKISLRESANFAFSLSYATAATSDAAPATYAPIATVRVTGLDDQISAHRALSQEPSKVVVHLELNDSGNLVINKVAKAANATTAGDAVSNGTAPGASPDASSPDGSEASVNGTRVAKVDLAFEVDWVHLPPLTDEEVAAAHKRIAAMDHEDALRVALAEARNTFEGYIYASKDFLDDEAASVVWTATEHTTLVERLDAAGAWLYEPEAETAETAEFQTRLKVLKDAVGPIKQRWAEHRDRPGAIEQFKKDVQTVRDFIAKYRQDLAKALEPPLPYTAAELDELSQRIDDHETWLSTQIALQEKLAPTAEAVLRIEAIQHRAKNVLD</sequence>
<name>A0A4P9X7X0_9FUNG</name>
<dbReference type="GO" id="GO:0030968">
    <property type="term" value="P:endoplasmic reticulum unfolded protein response"/>
    <property type="evidence" value="ECO:0007669"/>
    <property type="project" value="TreeGrafter"/>
</dbReference>
<dbReference type="PRINTS" id="PR00301">
    <property type="entry name" value="HEATSHOCK70"/>
</dbReference>
<proteinExistence type="predicted"/>
<organism evidence="6 7">
    <name type="scientific">Caulochytrium protostelioides</name>
    <dbReference type="NCBI Taxonomy" id="1555241"/>
    <lineage>
        <taxon>Eukaryota</taxon>
        <taxon>Fungi</taxon>
        <taxon>Fungi incertae sedis</taxon>
        <taxon>Chytridiomycota</taxon>
        <taxon>Chytridiomycota incertae sedis</taxon>
        <taxon>Chytridiomycetes</taxon>
        <taxon>Caulochytriales</taxon>
        <taxon>Caulochytriaceae</taxon>
        <taxon>Caulochytrium</taxon>
    </lineage>
</organism>
<dbReference type="GO" id="GO:0140662">
    <property type="term" value="F:ATP-dependent protein folding chaperone"/>
    <property type="evidence" value="ECO:0007669"/>
    <property type="project" value="InterPro"/>
</dbReference>
<accession>A0A4P9X7X0</accession>
<dbReference type="GO" id="GO:0005524">
    <property type="term" value="F:ATP binding"/>
    <property type="evidence" value="ECO:0007669"/>
    <property type="project" value="UniProtKB-KW"/>
</dbReference>
<feature type="non-terminal residue" evidence="6">
    <location>
        <position position="771"/>
    </location>
</feature>
<evidence type="ECO:0008006" key="8">
    <source>
        <dbReference type="Google" id="ProtNLM"/>
    </source>
</evidence>
<evidence type="ECO:0000256" key="4">
    <source>
        <dbReference type="ARBA" id="ARBA00023186"/>
    </source>
</evidence>
<evidence type="ECO:0000256" key="2">
    <source>
        <dbReference type="ARBA" id="ARBA00022824"/>
    </source>
</evidence>
<feature type="non-terminal residue" evidence="6">
    <location>
        <position position="1"/>
    </location>
</feature>
<evidence type="ECO:0000313" key="6">
    <source>
        <dbReference type="EMBL" id="RKP01357.1"/>
    </source>
</evidence>
<dbReference type="Gene3D" id="3.30.420.40">
    <property type="match status" value="2"/>
</dbReference>
<dbReference type="AlphaFoldDB" id="A0A4P9X7X0"/>
<keyword evidence="2" id="KW-0256">Endoplasmic reticulum</keyword>
<dbReference type="EMBL" id="ML014175">
    <property type="protein sequence ID" value="RKP01357.1"/>
    <property type="molecule type" value="Genomic_DNA"/>
</dbReference>
<evidence type="ECO:0000313" key="7">
    <source>
        <dbReference type="Proteomes" id="UP000274922"/>
    </source>
</evidence>
<dbReference type="SUPFAM" id="SSF53067">
    <property type="entry name" value="Actin-like ATPase domain"/>
    <property type="match status" value="2"/>
</dbReference>
<dbReference type="Gene3D" id="2.60.34.10">
    <property type="entry name" value="Substrate Binding Domain Of DNAk, Chain A, domain 1"/>
    <property type="match status" value="1"/>
</dbReference>
<feature type="region of interest" description="Disordered" evidence="5">
    <location>
        <begin position="528"/>
        <end position="555"/>
    </location>
</feature>
<dbReference type="PANTHER" id="PTHR45639">
    <property type="entry name" value="HSC70CB, ISOFORM G-RELATED"/>
    <property type="match status" value="1"/>
</dbReference>
<dbReference type="SUPFAM" id="SSF100934">
    <property type="entry name" value="Heat shock protein 70kD (HSP70), C-terminal subdomain"/>
    <property type="match status" value="1"/>
</dbReference>
<dbReference type="CDD" id="cd10230">
    <property type="entry name" value="ASKHA_NBD_HSP70_HYOU1"/>
    <property type="match status" value="1"/>
</dbReference>
<dbReference type="InterPro" id="IPR029047">
    <property type="entry name" value="HSP70_peptide-bd_sf"/>
</dbReference>
<dbReference type="PANTHER" id="PTHR45639:SF3">
    <property type="entry name" value="HYPOXIA UP-REGULATED PROTEIN 1"/>
    <property type="match status" value="1"/>
</dbReference>
<keyword evidence="4" id="KW-0143">Chaperone</keyword>
<feature type="compositionally biased region" description="Polar residues" evidence="5">
    <location>
        <begin position="544"/>
        <end position="555"/>
    </location>
</feature>
<dbReference type="InterPro" id="IPR013126">
    <property type="entry name" value="Hsp_70_fam"/>
</dbReference>
<protein>
    <recommendedName>
        <fullName evidence="8">Actin-like ATPase domain-containing protein</fullName>
    </recommendedName>
</protein>
<keyword evidence="1" id="KW-0547">Nucleotide-binding</keyword>
<keyword evidence="3" id="KW-0067">ATP-binding</keyword>
<evidence type="ECO:0000256" key="5">
    <source>
        <dbReference type="SAM" id="MobiDB-lite"/>
    </source>
</evidence>
<dbReference type="Proteomes" id="UP000274922">
    <property type="component" value="Unassembled WGS sequence"/>
</dbReference>
<dbReference type="InterPro" id="IPR029048">
    <property type="entry name" value="HSP70_C_sf"/>
</dbReference>
<dbReference type="Pfam" id="PF00012">
    <property type="entry name" value="HSP70"/>
    <property type="match status" value="1"/>
</dbReference>
<dbReference type="Gene3D" id="1.20.1270.10">
    <property type="match status" value="1"/>
</dbReference>
<dbReference type="InterPro" id="IPR043129">
    <property type="entry name" value="ATPase_NBD"/>
</dbReference>
<dbReference type="OrthoDB" id="10262720at2759"/>
<gene>
    <name evidence="6" type="ORF">CXG81DRAFT_5259</name>
</gene>
<dbReference type="Gene3D" id="3.30.30.30">
    <property type="match status" value="1"/>
</dbReference>
<dbReference type="GO" id="GO:0034663">
    <property type="term" value="C:endoplasmic reticulum chaperone complex"/>
    <property type="evidence" value="ECO:0007669"/>
    <property type="project" value="TreeGrafter"/>
</dbReference>
<evidence type="ECO:0000256" key="1">
    <source>
        <dbReference type="ARBA" id="ARBA00022741"/>
    </source>
</evidence>
<dbReference type="STRING" id="1555241.A0A4P9X7X0"/>
<keyword evidence="7" id="KW-1185">Reference proteome</keyword>
<evidence type="ECO:0000256" key="3">
    <source>
        <dbReference type="ARBA" id="ARBA00022840"/>
    </source>
</evidence>
<dbReference type="Gene3D" id="3.90.640.10">
    <property type="entry name" value="Actin, Chain A, domain 4"/>
    <property type="match status" value="1"/>
</dbReference>
<reference evidence="7" key="1">
    <citation type="journal article" date="2018" name="Nat. Microbiol.">
        <title>Leveraging single-cell genomics to expand the fungal tree of life.</title>
        <authorList>
            <person name="Ahrendt S.R."/>
            <person name="Quandt C.A."/>
            <person name="Ciobanu D."/>
            <person name="Clum A."/>
            <person name="Salamov A."/>
            <person name="Andreopoulos B."/>
            <person name="Cheng J.F."/>
            <person name="Woyke T."/>
            <person name="Pelin A."/>
            <person name="Henrissat B."/>
            <person name="Reynolds N.K."/>
            <person name="Benny G.L."/>
            <person name="Smith M.E."/>
            <person name="James T.Y."/>
            <person name="Grigoriev I.V."/>
        </authorList>
    </citation>
    <scope>NUCLEOTIDE SEQUENCE [LARGE SCALE GENOMIC DNA]</scope>
    <source>
        <strain evidence="7">ATCC 52028</strain>
    </source>
</reference>